<sequence length="594" mass="67962">MEYQSETMVQRKLDYYLQRSTRPELSLPCTSSFLDLPYQIRRRIYLLVGLVRVCPVNLNQEGPRARYYLRKGDQPSDYACFFESRKFMGALYERDCRPACHCLPLPFSLLYISRAITEEVSHILYSENSFIISRSDAWGLKPLRNLNTTALSCLRVLTIRLNNCECLYDGAFQHLKEFQGADLGLFSCHPLCQPYGFHDQPLRSQARQHMGLLREWQDMVYKLAAHCRLDSLRLDLICNTQDMETARDVVNSLSPIPNLRACSIRLSQNPSWQHSSLAAQAVSRLVDHFPEQLLEKKPSTYRLPPEILSYILEYSELVAPFDLEWSPDRGLVPFDCCKKCTATLDCCTCSFYHGAYSRSCTCWRLPLSIFLVSRQVYDIAKTIFFQRNRFIVVPEGGRVDDLRSCRVAFPALATLFRRLPPHTASLLRSIGLVVSLPSSELGAPYTQLLTEWGRLIRLLATSCDVKNLSLALFMGHTYEVDMGPGTEGRLQSYQILTRQLVGMDRLRDLFIYIQWPVSTFAENAARSSSELEKEVLGPGYDSEARGKLVHLPKLWYNGMSREGPVFAADGRRIWPRPYCEDAYGPPAPPPCIYV</sequence>
<accession>A0ABR2XBE6</accession>
<organism evidence="1 2">
    <name type="scientific">Seiridium cardinale</name>
    <dbReference type="NCBI Taxonomy" id="138064"/>
    <lineage>
        <taxon>Eukaryota</taxon>
        <taxon>Fungi</taxon>
        <taxon>Dikarya</taxon>
        <taxon>Ascomycota</taxon>
        <taxon>Pezizomycotina</taxon>
        <taxon>Sordariomycetes</taxon>
        <taxon>Xylariomycetidae</taxon>
        <taxon>Amphisphaeriales</taxon>
        <taxon>Sporocadaceae</taxon>
        <taxon>Seiridium</taxon>
    </lineage>
</organism>
<dbReference type="PANTHER" id="PTHR42085:SF2">
    <property type="entry name" value="F-BOX DOMAIN-CONTAINING PROTEIN"/>
    <property type="match status" value="1"/>
</dbReference>
<evidence type="ECO:0000313" key="2">
    <source>
        <dbReference type="Proteomes" id="UP001465668"/>
    </source>
</evidence>
<dbReference type="InterPro" id="IPR038883">
    <property type="entry name" value="AN11006-like"/>
</dbReference>
<proteinExistence type="predicted"/>
<dbReference type="PANTHER" id="PTHR42085">
    <property type="entry name" value="F-BOX DOMAIN-CONTAINING PROTEIN"/>
    <property type="match status" value="1"/>
</dbReference>
<gene>
    <name evidence="1" type="ORF">SCAR479_12212</name>
</gene>
<reference evidence="1 2" key="1">
    <citation type="submission" date="2024-02" db="EMBL/GenBank/DDBJ databases">
        <title>First draft genome assembly of two strains of Seiridium cardinale.</title>
        <authorList>
            <person name="Emiliani G."/>
            <person name="Scali E."/>
        </authorList>
    </citation>
    <scope>NUCLEOTIDE SEQUENCE [LARGE SCALE GENOMIC DNA]</scope>
    <source>
        <strain evidence="1 2">BM-138-000479</strain>
    </source>
</reference>
<dbReference type="EMBL" id="JARVKM010000080">
    <property type="protein sequence ID" value="KAK9771088.1"/>
    <property type="molecule type" value="Genomic_DNA"/>
</dbReference>
<keyword evidence="2" id="KW-1185">Reference proteome</keyword>
<name>A0ABR2XBE6_9PEZI</name>
<evidence type="ECO:0000313" key="1">
    <source>
        <dbReference type="EMBL" id="KAK9771088.1"/>
    </source>
</evidence>
<protein>
    <submittedName>
        <fullName evidence="1">Uncharacterized protein</fullName>
    </submittedName>
</protein>
<dbReference type="Proteomes" id="UP001465668">
    <property type="component" value="Unassembled WGS sequence"/>
</dbReference>
<comment type="caution">
    <text evidence="1">The sequence shown here is derived from an EMBL/GenBank/DDBJ whole genome shotgun (WGS) entry which is preliminary data.</text>
</comment>